<comment type="caution">
    <text evidence="7">The sequence shown here is derived from an EMBL/GenBank/DDBJ whole genome shotgun (WGS) entry which is preliminary data.</text>
</comment>
<proteinExistence type="inferred from homology"/>
<reference evidence="7" key="1">
    <citation type="journal article" date="2015" name="ISME J.">
        <title>Draft Genome Sequence of Streptomyces incarnatus NRRL8089, which Produces the Nucleoside Antibiotic Sinefungin.</title>
        <authorList>
            <person name="Oshima K."/>
            <person name="Hattori M."/>
            <person name="Shimizu H."/>
            <person name="Fukuda K."/>
            <person name="Nemoto M."/>
            <person name="Inagaki K."/>
            <person name="Tamura T."/>
        </authorList>
    </citation>
    <scope>NUCLEOTIDE SEQUENCE</scope>
    <source>
        <strain evidence="7">FACHB-1277</strain>
    </source>
</reference>
<dbReference type="GO" id="GO:0050661">
    <property type="term" value="F:NADP binding"/>
    <property type="evidence" value="ECO:0007669"/>
    <property type="project" value="InterPro"/>
</dbReference>
<dbReference type="InterPro" id="IPR002204">
    <property type="entry name" value="3-OH-isobutyrate_DH-rel_CS"/>
</dbReference>
<keyword evidence="2" id="KW-0560">Oxidoreductase</keyword>
<dbReference type="Pfam" id="PF14833">
    <property type="entry name" value="NAD_binding_11"/>
    <property type="match status" value="1"/>
</dbReference>
<dbReference type="InterPro" id="IPR008927">
    <property type="entry name" value="6-PGluconate_DH-like_C_sf"/>
</dbReference>
<dbReference type="PANTHER" id="PTHR43060">
    <property type="entry name" value="3-HYDROXYISOBUTYRATE DEHYDROGENASE-LIKE 1, MITOCHONDRIAL-RELATED"/>
    <property type="match status" value="1"/>
</dbReference>
<dbReference type="GO" id="GO:0016491">
    <property type="term" value="F:oxidoreductase activity"/>
    <property type="evidence" value="ECO:0007669"/>
    <property type="project" value="UniProtKB-KW"/>
</dbReference>
<feature type="domain" description="6-phosphogluconate dehydrogenase NADP-binding" evidence="5">
    <location>
        <begin position="3"/>
        <end position="164"/>
    </location>
</feature>
<dbReference type="Gene3D" id="1.10.1040.10">
    <property type="entry name" value="N-(1-d-carboxylethyl)-l-norvaline Dehydrogenase, domain 2"/>
    <property type="match status" value="1"/>
</dbReference>
<dbReference type="PIRSF" id="PIRSF000103">
    <property type="entry name" value="HIBADH"/>
    <property type="match status" value="1"/>
</dbReference>
<dbReference type="PANTHER" id="PTHR43060:SF15">
    <property type="entry name" value="3-HYDROXYISOBUTYRATE DEHYDROGENASE-LIKE 1, MITOCHONDRIAL-RELATED"/>
    <property type="match status" value="1"/>
</dbReference>
<dbReference type="InterPro" id="IPR036291">
    <property type="entry name" value="NAD(P)-bd_dom_sf"/>
</dbReference>
<organism evidence="7 8">
    <name type="scientific">Pseudanabaena cinerea FACHB-1277</name>
    <dbReference type="NCBI Taxonomy" id="2949581"/>
    <lineage>
        <taxon>Bacteria</taxon>
        <taxon>Bacillati</taxon>
        <taxon>Cyanobacteriota</taxon>
        <taxon>Cyanophyceae</taxon>
        <taxon>Pseudanabaenales</taxon>
        <taxon>Pseudanabaenaceae</taxon>
        <taxon>Pseudanabaena</taxon>
        <taxon>Pseudanabaena cinerea</taxon>
    </lineage>
</organism>
<dbReference type="SUPFAM" id="SSF48179">
    <property type="entry name" value="6-phosphogluconate dehydrogenase C-terminal domain-like"/>
    <property type="match status" value="1"/>
</dbReference>
<reference evidence="7" key="2">
    <citation type="submission" date="2020-08" db="EMBL/GenBank/DDBJ databases">
        <authorList>
            <person name="Chen M."/>
            <person name="Teng W."/>
            <person name="Zhao L."/>
            <person name="Hu C."/>
            <person name="Zhou Y."/>
            <person name="Han B."/>
            <person name="Song L."/>
            <person name="Shu W."/>
        </authorList>
    </citation>
    <scope>NUCLEOTIDE SEQUENCE</scope>
    <source>
        <strain evidence="7">FACHB-1277</strain>
    </source>
</reference>
<feature type="domain" description="3-hydroxyisobutyrate dehydrogenase-like NAD-binding" evidence="6">
    <location>
        <begin position="167"/>
        <end position="290"/>
    </location>
</feature>
<dbReference type="InterPro" id="IPR015815">
    <property type="entry name" value="HIBADH-related"/>
</dbReference>
<dbReference type="RefSeq" id="WP_190351555.1">
    <property type="nucleotide sequence ID" value="NZ_JACJPY010000043.1"/>
</dbReference>
<dbReference type="InterPro" id="IPR013328">
    <property type="entry name" value="6PGD_dom2"/>
</dbReference>
<evidence type="ECO:0000256" key="4">
    <source>
        <dbReference type="PIRSR" id="PIRSR000103-1"/>
    </source>
</evidence>
<dbReference type="PROSITE" id="PS00895">
    <property type="entry name" value="3_HYDROXYISOBUT_DH"/>
    <property type="match status" value="1"/>
</dbReference>
<evidence type="ECO:0000256" key="1">
    <source>
        <dbReference type="ARBA" id="ARBA00009080"/>
    </source>
</evidence>
<sequence>MTNIAFLGLGIMGGSMAINIAKHNLSVTAWNRTAGRPIAVIATAAGVKIVETIEQAVTKADIVITCVSDVQDVRSILLGENSVATYAKQGTLIIDMSTIGSQAAREIANELQAKGLRFLDAPVSGGDIGAQNATLTIMVGGDRLDFEEALPIFQAMGKSITYCGESGSGQAIKLCNQLLCAINLASVCEAIEFAIGQGVDPKLVVEVCSTGAAGSWQLANLGNKIIDGDFAPGFAIKHMSKDLRLAKEALGENSKPLPAFELTSQLFNIVKAMDDGQGGEQGTHAIIRAYRE</sequence>
<protein>
    <submittedName>
        <fullName evidence="7">NAD(P)-dependent oxidoreductase</fullName>
    </submittedName>
</protein>
<dbReference type="InterPro" id="IPR029154">
    <property type="entry name" value="HIBADH-like_NADP-bd"/>
</dbReference>
<evidence type="ECO:0000259" key="6">
    <source>
        <dbReference type="Pfam" id="PF14833"/>
    </source>
</evidence>
<evidence type="ECO:0000259" key="5">
    <source>
        <dbReference type="Pfam" id="PF03446"/>
    </source>
</evidence>
<keyword evidence="8" id="KW-1185">Reference proteome</keyword>
<accession>A0A926UW63</accession>
<dbReference type="GO" id="GO:0016054">
    <property type="term" value="P:organic acid catabolic process"/>
    <property type="evidence" value="ECO:0007669"/>
    <property type="project" value="UniProtKB-ARBA"/>
</dbReference>
<dbReference type="EMBL" id="JACJPY010000043">
    <property type="protein sequence ID" value="MBD2151135.1"/>
    <property type="molecule type" value="Genomic_DNA"/>
</dbReference>
<dbReference type="SUPFAM" id="SSF51735">
    <property type="entry name" value="NAD(P)-binding Rossmann-fold domains"/>
    <property type="match status" value="1"/>
</dbReference>
<gene>
    <name evidence="7" type="ORF">H6F44_13540</name>
</gene>
<keyword evidence="3" id="KW-0520">NAD</keyword>
<dbReference type="Gene3D" id="3.40.50.720">
    <property type="entry name" value="NAD(P)-binding Rossmann-like Domain"/>
    <property type="match status" value="1"/>
</dbReference>
<dbReference type="AlphaFoldDB" id="A0A926UW63"/>
<evidence type="ECO:0000256" key="2">
    <source>
        <dbReference type="ARBA" id="ARBA00023002"/>
    </source>
</evidence>
<evidence type="ECO:0000313" key="8">
    <source>
        <dbReference type="Proteomes" id="UP000631421"/>
    </source>
</evidence>
<dbReference type="Pfam" id="PF03446">
    <property type="entry name" value="NAD_binding_2"/>
    <property type="match status" value="1"/>
</dbReference>
<name>A0A926UW63_9CYAN</name>
<dbReference type="Proteomes" id="UP000631421">
    <property type="component" value="Unassembled WGS sequence"/>
</dbReference>
<feature type="active site" evidence="4">
    <location>
        <position position="173"/>
    </location>
</feature>
<dbReference type="GO" id="GO:0051287">
    <property type="term" value="F:NAD binding"/>
    <property type="evidence" value="ECO:0007669"/>
    <property type="project" value="InterPro"/>
</dbReference>
<evidence type="ECO:0000313" key="7">
    <source>
        <dbReference type="EMBL" id="MBD2151135.1"/>
    </source>
</evidence>
<comment type="similarity">
    <text evidence="1">Belongs to the HIBADH-related family.</text>
</comment>
<dbReference type="InterPro" id="IPR006115">
    <property type="entry name" value="6PGDH_NADP-bd"/>
</dbReference>
<evidence type="ECO:0000256" key="3">
    <source>
        <dbReference type="ARBA" id="ARBA00023027"/>
    </source>
</evidence>